<comment type="function">
    <text evidence="1">Involved in auxin transport. Regulator of the auxin signaling pathway.</text>
</comment>
<reference evidence="9" key="2">
    <citation type="submission" date="2020-08" db="EMBL/GenBank/DDBJ databases">
        <title>Plant Genome Project.</title>
        <authorList>
            <person name="Zhang R.-G."/>
        </authorList>
    </citation>
    <scope>NUCLEOTIDE SEQUENCE</scope>
    <source>
        <strain evidence="9">Huo1</strain>
        <tissue evidence="9">Leaf</tissue>
    </source>
</reference>
<gene>
    <name evidence="9" type="ORF">SASPL_137805</name>
</gene>
<evidence type="ECO:0000256" key="3">
    <source>
        <dbReference type="ARBA" id="ARBA00010067"/>
    </source>
</evidence>
<comment type="similarity">
    <text evidence="3">Belongs to the BIG GRAIN 1 (BG1) plant protein family.</text>
</comment>
<dbReference type="InterPro" id="IPR039621">
    <property type="entry name" value="BG1-like"/>
</dbReference>
<dbReference type="EMBL" id="PNBA02000014">
    <property type="protein sequence ID" value="KAG6400960.1"/>
    <property type="molecule type" value="Genomic_DNA"/>
</dbReference>
<evidence type="ECO:0000256" key="6">
    <source>
        <dbReference type="ARBA" id="ARBA00023136"/>
    </source>
</evidence>
<dbReference type="Proteomes" id="UP000298416">
    <property type="component" value="Unassembled WGS sequence"/>
</dbReference>
<keyword evidence="5" id="KW-1003">Cell membrane</keyword>
<evidence type="ECO:0000256" key="2">
    <source>
        <dbReference type="ARBA" id="ARBA00004236"/>
    </source>
</evidence>
<keyword evidence="7" id="KW-0927">Auxin signaling pathway</keyword>
<feature type="region of interest" description="Disordered" evidence="8">
    <location>
        <begin position="1"/>
        <end position="49"/>
    </location>
</feature>
<dbReference type="GO" id="GO:0009734">
    <property type="term" value="P:auxin-activated signaling pathway"/>
    <property type="evidence" value="ECO:0007669"/>
    <property type="project" value="UniProtKB-KW"/>
</dbReference>
<comment type="subcellular location">
    <subcellularLocation>
        <location evidence="2">Cell membrane</location>
    </subcellularLocation>
</comment>
<evidence type="ECO:0000313" key="10">
    <source>
        <dbReference type="Proteomes" id="UP000298416"/>
    </source>
</evidence>
<dbReference type="PANTHER" id="PTHR33541">
    <property type="entry name" value="PROTEIN BIG GRAIN 1-LIKE A-RELATED"/>
    <property type="match status" value="1"/>
</dbReference>
<feature type="compositionally biased region" description="Low complexity" evidence="8">
    <location>
        <begin position="13"/>
        <end position="34"/>
    </location>
</feature>
<evidence type="ECO:0000256" key="8">
    <source>
        <dbReference type="SAM" id="MobiDB-lite"/>
    </source>
</evidence>
<protein>
    <submittedName>
        <fullName evidence="9">Uncharacterized protein</fullName>
    </submittedName>
</protein>
<evidence type="ECO:0000256" key="1">
    <source>
        <dbReference type="ARBA" id="ARBA00002281"/>
    </source>
</evidence>
<proteinExistence type="inferred from homology"/>
<reference evidence="9" key="1">
    <citation type="submission" date="2018-01" db="EMBL/GenBank/DDBJ databases">
        <authorList>
            <person name="Mao J.F."/>
        </authorList>
    </citation>
    <scope>NUCLEOTIDE SEQUENCE</scope>
    <source>
        <strain evidence="9">Huo1</strain>
        <tissue evidence="9">Leaf</tissue>
    </source>
</reference>
<evidence type="ECO:0000256" key="5">
    <source>
        <dbReference type="ARBA" id="ARBA00022475"/>
    </source>
</evidence>
<dbReference type="GO" id="GO:0005886">
    <property type="term" value="C:plasma membrane"/>
    <property type="evidence" value="ECO:0007669"/>
    <property type="project" value="UniProtKB-SubCell"/>
</dbReference>
<evidence type="ECO:0000256" key="4">
    <source>
        <dbReference type="ARBA" id="ARBA00022448"/>
    </source>
</evidence>
<comment type="caution">
    <text evidence="9">The sequence shown here is derived from an EMBL/GenBank/DDBJ whole genome shotgun (WGS) entry which is preliminary data.</text>
</comment>
<keyword evidence="10" id="KW-1185">Reference proteome</keyword>
<name>A0A8X8WTZ6_SALSN</name>
<organism evidence="9">
    <name type="scientific">Salvia splendens</name>
    <name type="common">Scarlet sage</name>
    <dbReference type="NCBI Taxonomy" id="180675"/>
    <lineage>
        <taxon>Eukaryota</taxon>
        <taxon>Viridiplantae</taxon>
        <taxon>Streptophyta</taxon>
        <taxon>Embryophyta</taxon>
        <taxon>Tracheophyta</taxon>
        <taxon>Spermatophyta</taxon>
        <taxon>Magnoliopsida</taxon>
        <taxon>eudicotyledons</taxon>
        <taxon>Gunneridae</taxon>
        <taxon>Pentapetalae</taxon>
        <taxon>asterids</taxon>
        <taxon>lamiids</taxon>
        <taxon>Lamiales</taxon>
        <taxon>Lamiaceae</taxon>
        <taxon>Nepetoideae</taxon>
        <taxon>Mentheae</taxon>
        <taxon>Salviinae</taxon>
        <taxon>Salvia</taxon>
        <taxon>Salvia subgen. Calosphace</taxon>
        <taxon>core Calosphace</taxon>
    </lineage>
</organism>
<dbReference type="AlphaFoldDB" id="A0A8X8WTZ6"/>
<feature type="region of interest" description="Disordered" evidence="8">
    <location>
        <begin position="67"/>
        <end position="113"/>
    </location>
</feature>
<keyword evidence="6" id="KW-0472">Membrane</keyword>
<evidence type="ECO:0000256" key="7">
    <source>
        <dbReference type="ARBA" id="ARBA00023294"/>
    </source>
</evidence>
<sequence>MKKRTIDGDVLPSLKSRNSSKCSSASSFSRSCLSKTPSSRGNHSTGANRSVRFSPVSVIVVKDGLVKHELHQKRDQRRAHGARHGSKPPRRGGGEVSAEELSEEKSKSSRLTQEDYEEEIFDVVGDFSGLGDPVVDSFVDFMPGVGDLEDGLQLLELHLDHLDSAAELGDVACFVY</sequence>
<feature type="compositionally biased region" description="Basic residues" evidence="8">
    <location>
        <begin position="74"/>
        <end position="90"/>
    </location>
</feature>
<dbReference type="PANTHER" id="PTHR33541:SF28">
    <property type="entry name" value="PROTEIN BIG GRAIN 1-LIKE A"/>
    <property type="match status" value="1"/>
</dbReference>
<accession>A0A8X8WTZ6</accession>
<feature type="compositionally biased region" description="Polar residues" evidence="8">
    <location>
        <begin position="35"/>
        <end position="48"/>
    </location>
</feature>
<keyword evidence="4" id="KW-0813">Transport</keyword>
<evidence type="ECO:0000313" key="9">
    <source>
        <dbReference type="EMBL" id="KAG6400960.1"/>
    </source>
</evidence>